<accession>A0AA42BU82</accession>
<evidence type="ECO:0000313" key="2">
    <source>
        <dbReference type="EMBL" id="MCS5726622.1"/>
    </source>
</evidence>
<keyword evidence="3" id="KW-1185">Reference proteome</keyword>
<organism evidence="2 3">
    <name type="scientific">Herbiconiux oxytropis</name>
    <dbReference type="NCBI Taxonomy" id="2970915"/>
    <lineage>
        <taxon>Bacteria</taxon>
        <taxon>Bacillati</taxon>
        <taxon>Actinomycetota</taxon>
        <taxon>Actinomycetes</taxon>
        <taxon>Micrococcales</taxon>
        <taxon>Microbacteriaceae</taxon>
        <taxon>Herbiconiux</taxon>
    </lineage>
</organism>
<sequence>MSNLPLVERFWAANATGDVDTLKAVLAPDVEWTVVGRTVPIAKTYHGQDEFFGELIATLIASFTPGTVQMTVTGMFEDLERSTVVTQVHERAESITGATFDNDIVTVMTIADGRIVASAEYMDLLEVSRSIPTPE</sequence>
<reference evidence="2" key="1">
    <citation type="submission" date="2022-08" db="EMBL/GenBank/DDBJ databases">
        <authorList>
            <person name="Deng Y."/>
            <person name="Han X.-F."/>
            <person name="Zhang Y.-Q."/>
        </authorList>
    </citation>
    <scope>NUCLEOTIDE SEQUENCE</scope>
    <source>
        <strain evidence="2">CPCC 203407</strain>
    </source>
</reference>
<gene>
    <name evidence="2" type="ORF">N1028_12040</name>
</gene>
<dbReference type="EMBL" id="JANLCK010000006">
    <property type="protein sequence ID" value="MCS5726622.1"/>
    <property type="molecule type" value="Genomic_DNA"/>
</dbReference>
<dbReference type="PANTHER" id="PTHR41252:SF1">
    <property type="entry name" value="BLR2505 PROTEIN"/>
    <property type="match status" value="1"/>
</dbReference>
<evidence type="ECO:0000259" key="1">
    <source>
        <dbReference type="Pfam" id="PF12680"/>
    </source>
</evidence>
<comment type="caution">
    <text evidence="2">The sequence shown here is derived from an EMBL/GenBank/DDBJ whole genome shotgun (WGS) entry which is preliminary data.</text>
</comment>
<dbReference type="PANTHER" id="PTHR41252">
    <property type="entry name" value="BLR2505 PROTEIN"/>
    <property type="match status" value="1"/>
</dbReference>
<dbReference type="InterPro" id="IPR037401">
    <property type="entry name" value="SnoaL-like"/>
</dbReference>
<dbReference type="Proteomes" id="UP001165587">
    <property type="component" value="Unassembled WGS sequence"/>
</dbReference>
<proteinExistence type="predicted"/>
<protein>
    <submittedName>
        <fullName evidence="2">Nuclear transport factor 2 family protein</fullName>
    </submittedName>
</protein>
<dbReference type="Gene3D" id="3.10.450.50">
    <property type="match status" value="1"/>
</dbReference>
<evidence type="ECO:0000313" key="3">
    <source>
        <dbReference type="Proteomes" id="UP001165587"/>
    </source>
</evidence>
<dbReference type="SUPFAM" id="SSF54427">
    <property type="entry name" value="NTF2-like"/>
    <property type="match status" value="1"/>
</dbReference>
<name>A0AA42BU82_9MICO</name>
<dbReference type="RefSeq" id="WP_259529237.1">
    <property type="nucleotide sequence ID" value="NZ_JANLCK010000006.1"/>
</dbReference>
<dbReference type="Pfam" id="PF12680">
    <property type="entry name" value="SnoaL_2"/>
    <property type="match status" value="1"/>
</dbReference>
<dbReference type="AlphaFoldDB" id="A0AA42BU82"/>
<dbReference type="InterPro" id="IPR032710">
    <property type="entry name" value="NTF2-like_dom_sf"/>
</dbReference>
<feature type="domain" description="SnoaL-like" evidence="1">
    <location>
        <begin position="7"/>
        <end position="117"/>
    </location>
</feature>